<sequence length="68" mass="7979">MERLLFVVSKLYAPRLDILLLFECSQVIINQLHHPFIVIVIIVNELMYYIENLIDVTDLTCLIYPVNS</sequence>
<organism evidence="1 2">
    <name type="scientific">Heterostelium pallidum (strain ATCC 26659 / Pp 5 / PN500)</name>
    <name type="common">Cellular slime mold</name>
    <name type="synonym">Polysphondylium pallidum</name>
    <dbReference type="NCBI Taxonomy" id="670386"/>
    <lineage>
        <taxon>Eukaryota</taxon>
        <taxon>Amoebozoa</taxon>
        <taxon>Evosea</taxon>
        <taxon>Eumycetozoa</taxon>
        <taxon>Dictyostelia</taxon>
        <taxon>Acytosteliales</taxon>
        <taxon>Acytosteliaceae</taxon>
        <taxon>Heterostelium</taxon>
    </lineage>
</organism>
<protein>
    <submittedName>
        <fullName evidence="1">Uncharacterized protein</fullName>
    </submittedName>
</protein>
<evidence type="ECO:0000313" key="1">
    <source>
        <dbReference type="EMBL" id="EFA85835.1"/>
    </source>
</evidence>
<dbReference type="RefSeq" id="XP_020437941.1">
    <property type="nucleotide sequence ID" value="XM_020572083.1"/>
</dbReference>
<dbReference type="Proteomes" id="UP000001396">
    <property type="component" value="Unassembled WGS sequence"/>
</dbReference>
<evidence type="ECO:0000313" key="2">
    <source>
        <dbReference type="Proteomes" id="UP000001396"/>
    </source>
</evidence>
<dbReference type="AlphaFoldDB" id="D3AY08"/>
<dbReference type="EMBL" id="ADBJ01000004">
    <property type="protein sequence ID" value="EFA85835.1"/>
    <property type="molecule type" value="Genomic_DNA"/>
</dbReference>
<dbReference type="InParanoid" id="D3AY08"/>
<name>D3AY08_HETP5</name>
<dbReference type="GeneID" id="31356596"/>
<keyword evidence="2" id="KW-1185">Reference proteome</keyword>
<reference evidence="1 2" key="1">
    <citation type="journal article" date="2011" name="Genome Res.">
        <title>Phylogeny-wide analysis of social amoeba genomes highlights ancient origins for complex intercellular communication.</title>
        <authorList>
            <person name="Heidel A.J."/>
            <person name="Lawal H.M."/>
            <person name="Felder M."/>
            <person name="Schilde C."/>
            <person name="Helps N.R."/>
            <person name="Tunggal B."/>
            <person name="Rivero F."/>
            <person name="John U."/>
            <person name="Schleicher M."/>
            <person name="Eichinger L."/>
            <person name="Platzer M."/>
            <person name="Noegel A.A."/>
            <person name="Schaap P."/>
            <person name="Gloeckner G."/>
        </authorList>
    </citation>
    <scope>NUCLEOTIDE SEQUENCE [LARGE SCALE GENOMIC DNA]</scope>
    <source>
        <strain evidence="2">ATCC 26659 / Pp 5 / PN500</strain>
    </source>
</reference>
<comment type="caution">
    <text evidence="1">The sequence shown here is derived from an EMBL/GenBank/DDBJ whole genome shotgun (WGS) entry which is preliminary data.</text>
</comment>
<accession>D3AY08</accession>
<gene>
    <name evidence="1" type="ORF">PPL_01066</name>
</gene>
<proteinExistence type="predicted"/>